<dbReference type="PANTHER" id="PTHR43774">
    <property type="entry name" value="PEPTIDE METHIONINE SULFOXIDE REDUCTASE"/>
    <property type="match status" value="1"/>
</dbReference>
<dbReference type="NCBIfam" id="TIGR00401">
    <property type="entry name" value="msrA"/>
    <property type="match status" value="1"/>
</dbReference>
<organism evidence="6 7">
    <name type="scientific">Candidatus Roizmanbacteria bacterium CG10_big_fil_rev_8_21_14_0_10_39_6</name>
    <dbReference type="NCBI Taxonomy" id="1974853"/>
    <lineage>
        <taxon>Bacteria</taxon>
        <taxon>Candidatus Roizmaniibacteriota</taxon>
    </lineage>
</organism>
<comment type="caution">
    <text evidence="6">The sequence shown here is derived from an EMBL/GenBank/DDBJ whole genome shotgun (WGS) entry which is preliminary data.</text>
</comment>
<name>A0A2M8KS26_9BACT</name>
<accession>A0A2M8KS26</accession>
<dbReference type="InterPro" id="IPR002569">
    <property type="entry name" value="Met_Sox_Rdtase_MsrA_dom"/>
</dbReference>
<dbReference type="PANTHER" id="PTHR43774:SF1">
    <property type="entry name" value="PEPTIDE METHIONINE SULFOXIDE REDUCTASE MSRA 2"/>
    <property type="match status" value="1"/>
</dbReference>
<dbReference type="GO" id="GO:0033744">
    <property type="term" value="F:L-methionine:thioredoxin-disulfide S-oxidoreductase activity"/>
    <property type="evidence" value="ECO:0007669"/>
    <property type="project" value="RHEA"/>
</dbReference>
<evidence type="ECO:0000313" key="6">
    <source>
        <dbReference type="EMBL" id="PJE62734.1"/>
    </source>
</evidence>
<protein>
    <recommendedName>
        <fullName evidence="4">Peptide methionine sulfoxide reductase MsrA</fullName>
        <shortName evidence="4">Protein-methionine-S-oxide reductase</shortName>
        <ecNumber evidence="4">1.8.4.11</ecNumber>
    </recommendedName>
    <alternativeName>
        <fullName evidence="4">Peptide-methionine (S)-S-oxide reductase</fullName>
        <shortName evidence="4">Peptide Met(O) reductase</shortName>
    </alternativeName>
</protein>
<reference evidence="7" key="1">
    <citation type="submission" date="2017-09" db="EMBL/GenBank/DDBJ databases">
        <title>Depth-based differentiation of microbial function through sediment-hosted aquifers and enrichment of novel symbionts in the deep terrestrial subsurface.</title>
        <authorList>
            <person name="Probst A.J."/>
            <person name="Ladd B."/>
            <person name="Jarett J.K."/>
            <person name="Geller-Mcgrath D.E."/>
            <person name="Sieber C.M.K."/>
            <person name="Emerson J.B."/>
            <person name="Anantharaman K."/>
            <person name="Thomas B.C."/>
            <person name="Malmstrom R."/>
            <person name="Stieglmeier M."/>
            <person name="Klingl A."/>
            <person name="Woyke T."/>
            <person name="Ryan C.M."/>
            <person name="Banfield J.F."/>
        </authorList>
    </citation>
    <scope>NUCLEOTIDE SEQUENCE [LARGE SCALE GENOMIC DNA]</scope>
</reference>
<comment type="catalytic activity">
    <reaction evidence="3 4">
        <text>[thioredoxin]-disulfide + L-methionine + H2O = L-methionine (S)-S-oxide + [thioredoxin]-dithiol</text>
        <dbReference type="Rhea" id="RHEA:19993"/>
        <dbReference type="Rhea" id="RHEA-COMP:10698"/>
        <dbReference type="Rhea" id="RHEA-COMP:10700"/>
        <dbReference type="ChEBI" id="CHEBI:15377"/>
        <dbReference type="ChEBI" id="CHEBI:29950"/>
        <dbReference type="ChEBI" id="CHEBI:50058"/>
        <dbReference type="ChEBI" id="CHEBI:57844"/>
        <dbReference type="ChEBI" id="CHEBI:58772"/>
        <dbReference type="EC" id="1.8.4.11"/>
    </reaction>
</comment>
<proteinExistence type="inferred from homology"/>
<dbReference type="EC" id="1.8.4.11" evidence="4"/>
<evidence type="ECO:0000259" key="5">
    <source>
        <dbReference type="Pfam" id="PF01625"/>
    </source>
</evidence>
<gene>
    <name evidence="4 6" type="primary">msrA</name>
    <name evidence="6" type="ORF">COU88_03360</name>
</gene>
<evidence type="ECO:0000256" key="4">
    <source>
        <dbReference type="HAMAP-Rule" id="MF_01401"/>
    </source>
</evidence>
<dbReference type="SUPFAM" id="SSF55068">
    <property type="entry name" value="Peptide methionine sulfoxide reductase"/>
    <property type="match status" value="1"/>
</dbReference>
<dbReference type="HAMAP" id="MF_01401">
    <property type="entry name" value="MsrA"/>
    <property type="match status" value="1"/>
</dbReference>
<dbReference type="Gene3D" id="3.30.1060.10">
    <property type="entry name" value="Peptide methionine sulphoxide reductase MsrA"/>
    <property type="match status" value="1"/>
</dbReference>
<dbReference type="GO" id="GO:0008113">
    <property type="term" value="F:peptide-methionine (S)-S-oxide reductase activity"/>
    <property type="evidence" value="ECO:0007669"/>
    <property type="project" value="UniProtKB-UniRule"/>
</dbReference>
<dbReference type="Proteomes" id="UP000229554">
    <property type="component" value="Unassembled WGS sequence"/>
</dbReference>
<evidence type="ECO:0000313" key="7">
    <source>
        <dbReference type="Proteomes" id="UP000229554"/>
    </source>
</evidence>
<keyword evidence="1 4" id="KW-0560">Oxidoreductase</keyword>
<evidence type="ECO:0000256" key="1">
    <source>
        <dbReference type="ARBA" id="ARBA00023002"/>
    </source>
</evidence>
<comment type="catalytic activity">
    <reaction evidence="2 4">
        <text>L-methionyl-[protein] + [thioredoxin]-disulfide + H2O = L-methionyl-(S)-S-oxide-[protein] + [thioredoxin]-dithiol</text>
        <dbReference type="Rhea" id="RHEA:14217"/>
        <dbReference type="Rhea" id="RHEA-COMP:10698"/>
        <dbReference type="Rhea" id="RHEA-COMP:10700"/>
        <dbReference type="Rhea" id="RHEA-COMP:12313"/>
        <dbReference type="Rhea" id="RHEA-COMP:12315"/>
        <dbReference type="ChEBI" id="CHEBI:15377"/>
        <dbReference type="ChEBI" id="CHEBI:16044"/>
        <dbReference type="ChEBI" id="CHEBI:29950"/>
        <dbReference type="ChEBI" id="CHEBI:44120"/>
        <dbReference type="ChEBI" id="CHEBI:50058"/>
        <dbReference type="EC" id="1.8.4.11"/>
    </reaction>
</comment>
<evidence type="ECO:0000256" key="2">
    <source>
        <dbReference type="ARBA" id="ARBA00047806"/>
    </source>
</evidence>
<feature type="domain" description="Peptide methionine sulphoxide reductase MsrA" evidence="5">
    <location>
        <begin position="6"/>
        <end position="157"/>
    </location>
</feature>
<comment type="function">
    <text evidence="4">Has an important function as a repair enzyme for proteins that have been inactivated by oxidation. Catalyzes the reversible oxidation-reduction of methionine sulfoxide in proteins to methionine.</text>
</comment>
<dbReference type="EMBL" id="PFED01000134">
    <property type="protein sequence ID" value="PJE62734.1"/>
    <property type="molecule type" value="Genomic_DNA"/>
</dbReference>
<dbReference type="InterPro" id="IPR036509">
    <property type="entry name" value="Met_Sox_Rdtase_MsrA_sf"/>
</dbReference>
<sequence>MNKEVAIFGAGCFWCAEVLFSRLKGVISVSPGYAGGESIDPTYEQICSKDTGHAEVIRIEFDSISMRYKNLLDIFFHIHNPTTKSRQGNDIGSQYRSIILYTSTAQEKKARKTVENLNKAEFSRRIVTEIKPLIQFYEAEDYHKRYYEKNSYQPYCQLTISPKIVLLHKKYSHLYKTSK</sequence>
<comment type="similarity">
    <text evidence="4">Belongs to the MsrA Met sulfoxide reductase family.</text>
</comment>
<evidence type="ECO:0000256" key="3">
    <source>
        <dbReference type="ARBA" id="ARBA00048782"/>
    </source>
</evidence>
<feature type="active site" evidence="4">
    <location>
        <position position="12"/>
    </location>
</feature>
<dbReference type="Pfam" id="PF01625">
    <property type="entry name" value="PMSR"/>
    <property type="match status" value="1"/>
</dbReference>
<dbReference type="AlphaFoldDB" id="A0A2M8KS26"/>